<name>A0A8J3YBG6_9ACTN</name>
<dbReference type="Proteomes" id="UP000652013">
    <property type="component" value="Unassembled WGS sequence"/>
</dbReference>
<feature type="compositionally biased region" description="Basic and acidic residues" evidence="1">
    <location>
        <begin position="21"/>
        <end position="36"/>
    </location>
</feature>
<sequence>MWGARLPLSRARLSGFPHVPFDTRRSDRPTPADHIGHVCPRCLAATGHRRDDKGRRRHSPRP</sequence>
<feature type="region of interest" description="Disordered" evidence="1">
    <location>
        <begin position="13"/>
        <end position="62"/>
    </location>
</feature>
<proteinExistence type="predicted"/>
<organism evidence="2 3">
    <name type="scientific">Spirilliplanes yamanashiensis</name>
    <dbReference type="NCBI Taxonomy" id="42233"/>
    <lineage>
        <taxon>Bacteria</taxon>
        <taxon>Bacillati</taxon>
        <taxon>Actinomycetota</taxon>
        <taxon>Actinomycetes</taxon>
        <taxon>Micromonosporales</taxon>
        <taxon>Micromonosporaceae</taxon>
        <taxon>Spirilliplanes</taxon>
    </lineage>
</organism>
<dbReference type="EMBL" id="BOOY01000029">
    <property type="protein sequence ID" value="GIJ04690.1"/>
    <property type="molecule type" value="Genomic_DNA"/>
</dbReference>
<keyword evidence="3" id="KW-1185">Reference proteome</keyword>
<evidence type="ECO:0000313" key="3">
    <source>
        <dbReference type="Proteomes" id="UP000652013"/>
    </source>
</evidence>
<accession>A0A8J3YBG6</accession>
<gene>
    <name evidence="2" type="ORF">Sya03_40420</name>
</gene>
<evidence type="ECO:0000313" key="2">
    <source>
        <dbReference type="EMBL" id="GIJ04690.1"/>
    </source>
</evidence>
<reference evidence="2" key="1">
    <citation type="submission" date="2021-01" db="EMBL/GenBank/DDBJ databases">
        <title>Whole genome shotgun sequence of Spirilliplanes yamanashiensis NBRC 15828.</title>
        <authorList>
            <person name="Komaki H."/>
            <person name="Tamura T."/>
        </authorList>
    </citation>
    <scope>NUCLEOTIDE SEQUENCE</scope>
    <source>
        <strain evidence="2">NBRC 15828</strain>
    </source>
</reference>
<evidence type="ECO:0000256" key="1">
    <source>
        <dbReference type="SAM" id="MobiDB-lite"/>
    </source>
</evidence>
<dbReference type="AlphaFoldDB" id="A0A8J3YBG6"/>
<protein>
    <submittedName>
        <fullName evidence="2">Uncharacterized protein</fullName>
    </submittedName>
</protein>
<comment type="caution">
    <text evidence="2">The sequence shown here is derived from an EMBL/GenBank/DDBJ whole genome shotgun (WGS) entry which is preliminary data.</text>
</comment>